<accession>A0ABR2GXE5</accession>
<evidence type="ECO:0000313" key="1">
    <source>
        <dbReference type="EMBL" id="KAK8838597.1"/>
    </source>
</evidence>
<protein>
    <submittedName>
        <fullName evidence="1">Uncharacterized protein</fullName>
    </submittedName>
</protein>
<evidence type="ECO:0000313" key="2">
    <source>
        <dbReference type="Proteomes" id="UP001470230"/>
    </source>
</evidence>
<sequence length="138" mass="16034">MTEVLFRNKLIDNSKFTNCLKEFPNVLIEIKYLNKLFKEIYEYVINLKKSEIEMQSLKLVIFISGFQETDQMFRQNKDIDFIRIDSSVTKIKSMENGINSNGSFEGCTSLNDACNDPIGSFAFKNCSSFNTPVCYFNW</sequence>
<reference evidence="1 2" key="1">
    <citation type="submission" date="2024-04" db="EMBL/GenBank/DDBJ databases">
        <title>Tritrichomonas musculus Genome.</title>
        <authorList>
            <person name="Alves-Ferreira E."/>
            <person name="Grigg M."/>
            <person name="Lorenzi H."/>
            <person name="Galac M."/>
        </authorList>
    </citation>
    <scope>NUCLEOTIDE SEQUENCE [LARGE SCALE GENOMIC DNA]</scope>
    <source>
        <strain evidence="1 2">EAF2021</strain>
    </source>
</reference>
<dbReference type="EMBL" id="JAPFFF010000055">
    <property type="protein sequence ID" value="KAK8838597.1"/>
    <property type="molecule type" value="Genomic_DNA"/>
</dbReference>
<proteinExistence type="predicted"/>
<name>A0ABR2GXE5_9EUKA</name>
<dbReference type="Proteomes" id="UP001470230">
    <property type="component" value="Unassembled WGS sequence"/>
</dbReference>
<keyword evidence="2" id="KW-1185">Reference proteome</keyword>
<organism evidence="1 2">
    <name type="scientific">Tritrichomonas musculus</name>
    <dbReference type="NCBI Taxonomy" id="1915356"/>
    <lineage>
        <taxon>Eukaryota</taxon>
        <taxon>Metamonada</taxon>
        <taxon>Parabasalia</taxon>
        <taxon>Tritrichomonadida</taxon>
        <taxon>Tritrichomonadidae</taxon>
        <taxon>Tritrichomonas</taxon>
    </lineage>
</organism>
<gene>
    <name evidence="1" type="ORF">M9Y10_033229</name>
</gene>
<comment type="caution">
    <text evidence="1">The sequence shown here is derived from an EMBL/GenBank/DDBJ whole genome shotgun (WGS) entry which is preliminary data.</text>
</comment>